<feature type="chain" id="PRO_5034853415" description="Protein sel-1 homolog 1" evidence="15">
    <location>
        <begin position="25"/>
        <end position="735"/>
    </location>
</feature>
<evidence type="ECO:0000256" key="12">
    <source>
        <dbReference type="ARBA" id="ARBA00076627"/>
    </source>
</evidence>
<evidence type="ECO:0000256" key="6">
    <source>
        <dbReference type="ARBA" id="ARBA00022989"/>
    </source>
</evidence>
<dbReference type="Gene3D" id="1.25.40.10">
    <property type="entry name" value="Tetratricopeptide repeat domain"/>
    <property type="match status" value="3"/>
</dbReference>
<evidence type="ECO:0000256" key="9">
    <source>
        <dbReference type="ARBA" id="ARBA00038101"/>
    </source>
</evidence>
<keyword evidence="17" id="KW-1185">Reference proteome</keyword>
<reference evidence="16" key="1">
    <citation type="submission" date="2025-08" db="UniProtKB">
        <authorList>
            <consortium name="Ensembl"/>
        </authorList>
    </citation>
    <scope>IDENTIFICATION</scope>
</reference>
<evidence type="ECO:0000256" key="7">
    <source>
        <dbReference type="ARBA" id="ARBA00023136"/>
    </source>
</evidence>
<feature type="compositionally biased region" description="Basic and acidic residues" evidence="13">
    <location>
        <begin position="76"/>
        <end position="86"/>
    </location>
</feature>
<evidence type="ECO:0000256" key="15">
    <source>
        <dbReference type="SAM" id="SignalP"/>
    </source>
</evidence>
<evidence type="ECO:0000256" key="2">
    <source>
        <dbReference type="ARBA" id="ARBA00022692"/>
    </source>
</evidence>
<evidence type="ECO:0000256" key="3">
    <source>
        <dbReference type="ARBA" id="ARBA00022729"/>
    </source>
</evidence>
<accession>A0A8C3F3U9</accession>
<evidence type="ECO:0000256" key="4">
    <source>
        <dbReference type="ARBA" id="ARBA00022824"/>
    </source>
</evidence>
<feature type="signal peptide" evidence="15">
    <location>
        <begin position="1"/>
        <end position="24"/>
    </location>
</feature>
<feature type="transmembrane region" description="Helical" evidence="14">
    <location>
        <begin position="686"/>
        <end position="704"/>
    </location>
</feature>
<dbReference type="OMA" id="LLGHWMD"/>
<dbReference type="SUPFAM" id="SSF81901">
    <property type="entry name" value="HCP-like"/>
    <property type="match status" value="3"/>
</dbReference>
<dbReference type="Ensembl" id="ENSCPBT00000002743.1">
    <property type="protein sequence ID" value="ENSCPBP00000002248.1"/>
    <property type="gene ID" value="ENSCPBG00000001793.1"/>
</dbReference>
<feature type="compositionally biased region" description="Polar residues" evidence="13">
    <location>
        <begin position="36"/>
        <end position="53"/>
    </location>
</feature>
<dbReference type="InterPro" id="IPR011990">
    <property type="entry name" value="TPR-like_helical_dom_sf"/>
</dbReference>
<evidence type="ECO:0000256" key="5">
    <source>
        <dbReference type="ARBA" id="ARBA00022976"/>
    </source>
</evidence>
<keyword evidence="6 14" id="KW-1133">Transmembrane helix</keyword>
<name>A0A8C3F3U9_CHRPI</name>
<dbReference type="AlphaFoldDB" id="A0A8C3F3U9"/>
<evidence type="ECO:0000256" key="8">
    <source>
        <dbReference type="ARBA" id="ARBA00023180"/>
    </source>
</evidence>
<proteinExistence type="inferred from homology"/>
<dbReference type="SMART" id="SM00671">
    <property type="entry name" value="SEL1"/>
    <property type="match status" value="12"/>
</dbReference>
<evidence type="ECO:0000256" key="1">
    <source>
        <dbReference type="ARBA" id="ARBA00004115"/>
    </source>
</evidence>
<protein>
    <recommendedName>
        <fullName evidence="11">Protein sel-1 homolog 1</fullName>
    </recommendedName>
    <alternativeName>
        <fullName evidence="12">Suppressor of lin-12-like protein 1</fullName>
    </alternativeName>
</protein>
<dbReference type="GO" id="GO:0036503">
    <property type="term" value="P:ERAD pathway"/>
    <property type="evidence" value="ECO:0007669"/>
    <property type="project" value="UniProtKB-ARBA"/>
</dbReference>
<dbReference type="InterPro" id="IPR006597">
    <property type="entry name" value="Sel1-like"/>
</dbReference>
<comment type="function">
    <text evidence="10">Plays a role in the endoplasmic reticulum quality control (ERQC) system also called ER-associated degradation (ERAD) involved in ubiquitin-dependent degradation of misfolded endoplasmic reticulum proteins. Enhances SYVN1 stability. Plays a role in LPL maturation and secretion. Required for normal differentiation of the pancreas epithelium, and for normal exocrine function and survival of pancreatic cells. May play a role in Notch signaling.</text>
</comment>
<reference evidence="16" key="2">
    <citation type="submission" date="2025-09" db="UniProtKB">
        <authorList>
            <consortium name="Ensembl"/>
        </authorList>
    </citation>
    <scope>IDENTIFICATION</scope>
</reference>
<sequence>MDVRKRLVLLLCAAALLSCGLATADEEGSQDESLESKTSLPSEEQVGDHSTGTRVVAGQLFLESEESDSHTEDEESFRSQEEEKGSMLEGLDSLEMSDLLNENLEDVEMQKPAEEQSNKRRQMQEAEDVYHTGMKILNESSKKAQKKEAYQYLLKAADMNHTKAMEKVSYALLFGDYLKQNIQSAKELFEKLTEEGSPKGQTALGFLYASGLGVNSSQAKALVYYTFGALGGNLIAHMILGYRYWGGIGVLQSCESALTHYRLVANHVASDISLTGGTVVQRIRLADEVENPGMASGMLEEDLIQYYQFLAEKGDVQAQVGLGQLHLHGGRGVEQNHQRAFEYFNQAANAGNSHAMAFLGKMYSEGSDIIPQSNETALQYFKKAADMGNPVGQSGLGMAYLYGRGVPVNYELALKYFQKAAEQGWVDGQLQLGSMYYNGIGVKRDYKQALKYFNLASQGGHILAFYNLAQMHATGTGVMRSCHTAVELFKNVCERGRWSERLMTAYNSYKDGDSNAAVVQYLLLAEQGYEVAQSNAAFILDQKEASIVGENETYPQALLHWNRAASQGYTVARIKLGDYHFYGFGTDVDYETAFIHYRLASEQQHSAQAMFNLGYMHEKGLGIKQDIHLAKRFYDMAAEASPDAQVPVFLALCKLGIVYSLQYVRETNIREILSHLDMDQLLGPEWDLYLMTIIALLLGTVIAYRQRQHQAIPRPAGLRPAVPQQEPPPEHQPPQ</sequence>
<keyword evidence="8" id="KW-0325">Glycoprotein</keyword>
<comment type="subcellular location">
    <subcellularLocation>
        <location evidence="1">Endoplasmic reticulum membrane</location>
        <topology evidence="1">Single-pass type I membrane protein</topology>
    </subcellularLocation>
</comment>
<feature type="compositionally biased region" description="Acidic residues" evidence="13">
    <location>
        <begin position="63"/>
        <end position="75"/>
    </location>
</feature>
<dbReference type="GO" id="GO:0015031">
    <property type="term" value="P:protein transport"/>
    <property type="evidence" value="ECO:0007669"/>
    <property type="project" value="UniProtKB-ARBA"/>
</dbReference>
<dbReference type="GeneTree" id="ENSGT00940000156671"/>
<organism evidence="16 17">
    <name type="scientific">Chrysemys picta bellii</name>
    <name type="common">Western painted turtle</name>
    <name type="synonym">Emys bellii</name>
    <dbReference type="NCBI Taxonomy" id="8478"/>
    <lineage>
        <taxon>Eukaryota</taxon>
        <taxon>Metazoa</taxon>
        <taxon>Chordata</taxon>
        <taxon>Craniata</taxon>
        <taxon>Vertebrata</taxon>
        <taxon>Euteleostomi</taxon>
        <taxon>Archelosauria</taxon>
        <taxon>Testudinata</taxon>
        <taxon>Testudines</taxon>
        <taxon>Cryptodira</taxon>
        <taxon>Durocryptodira</taxon>
        <taxon>Testudinoidea</taxon>
        <taxon>Emydidae</taxon>
        <taxon>Chrysemys</taxon>
    </lineage>
</organism>
<dbReference type="PANTHER" id="PTHR11102:SF147">
    <property type="entry name" value="SEL1L ADAPTOR SUBUNIT OF ERAD E3 UBIQUITIN LIGASE"/>
    <property type="match status" value="1"/>
</dbReference>
<keyword evidence="7 14" id="KW-0472">Membrane</keyword>
<dbReference type="GO" id="GO:0007219">
    <property type="term" value="P:Notch signaling pathway"/>
    <property type="evidence" value="ECO:0007669"/>
    <property type="project" value="UniProtKB-KW"/>
</dbReference>
<feature type="compositionally biased region" description="Pro residues" evidence="13">
    <location>
        <begin position="725"/>
        <end position="735"/>
    </location>
</feature>
<keyword evidence="3 15" id="KW-0732">Signal</keyword>
<keyword evidence="2 14" id="KW-0812">Transmembrane</keyword>
<evidence type="ECO:0000256" key="10">
    <source>
        <dbReference type="ARBA" id="ARBA00054921"/>
    </source>
</evidence>
<comment type="similarity">
    <text evidence="9">Belongs to the sel-1 family.</text>
</comment>
<feature type="region of interest" description="Disordered" evidence="13">
    <location>
        <begin position="714"/>
        <end position="735"/>
    </location>
</feature>
<dbReference type="Proteomes" id="UP000694380">
    <property type="component" value="Unplaced"/>
</dbReference>
<evidence type="ECO:0000313" key="17">
    <source>
        <dbReference type="Proteomes" id="UP000694380"/>
    </source>
</evidence>
<evidence type="ECO:0000256" key="11">
    <source>
        <dbReference type="ARBA" id="ARBA00068339"/>
    </source>
</evidence>
<evidence type="ECO:0000256" key="14">
    <source>
        <dbReference type="SAM" id="Phobius"/>
    </source>
</evidence>
<gene>
    <name evidence="16" type="primary">SEL1L</name>
</gene>
<keyword evidence="5" id="KW-0914">Notch signaling pathway</keyword>
<dbReference type="Pfam" id="PF08238">
    <property type="entry name" value="Sel1"/>
    <property type="match status" value="11"/>
</dbReference>
<dbReference type="GO" id="GO:0005789">
    <property type="term" value="C:endoplasmic reticulum membrane"/>
    <property type="evidence" value="ECO:0007669"/>
    <property type="project" value="UniProtKB-SubCell"/>
</dbReference>
<dbReference type="PANTHER" id="PTHR11102">
    <property type="entry name" value="SEL-1-LIKE PROTEIN"/>
    <property type="match status" value="1"/>
</dbReference>
<evidence type="ECO:0000256" key="13">
    <source>
        <dbReference type="SAM" id="MobiDB-lite"/>
    </source>
</evidence>
<dbReference type="InterPro" id="IPR050767">
    <property type="entry name" value="Sel1_AlgK"/>
</dbReference>
<dbReference type="FunFam" id="1.25.40.10:FF:000193">
    <property type="entry name" value="protein sel-1 homolog 1 isoform X1"/>
    <property type="match status" value="1"/>
</dbReference>
<keyword evidence="4" id="KW-0256">Endoplasmic reticulum</keyword>
<feature type="region of interest" description="Disordered" evidence="13">
    <location>
        <begin position="26"/>
        <end position="88"/>
    </location>
</feature>
<evidence type="ECO:0000313" key="16">
    <source>
        <dbReference type="Ensembl" id="ENSCPBP00000002248.1"/>
    </source>
</evidence>
<dbReference type="FunFam" id="1.25.40.10:FF:000208">
    <property type="entry name" value="Protein sel-1 homolog 1"/>
    <property type="match status" value="1"/>
</dbReference>
<dbReference type="FunFam" id="1.25.40.10:FF:000200">
    <property type="entry name" value="protein sel-1 homolog 1 precursor"/>
    <property type="match status" value="1"/>
</dbReference>
<dbReference type="PROSITE" id="PS51257">
    <property type="entry name" value="PROKAR_LIPOPROTEIN"/>
    <property type="match status" value="1"/>
</dbReference>